<protein>
    <recommendedName>
        <fullName evidence="13">Adenosylmethionine-8-amino-7-oxononanoate aminotransferase</fullName>
        <ecNumber evidence="13">2.6.1.62</ecNumber>
    </recommendedName>
    <alternativeName>
        <fullName evidence="13">7,8-diamino-pelargonic acid aminotransferase</fullName>
        <shortName evidence="13">DAPA AT</shortName>
        <shortName evidence="13">DAPA aminotransferase</shortName>
    </alternativeName>
    <alternativeName>
        <fullName evidence="13">7,8-diaminononanoate synthase</fullName>
        <shortName evidence="13">DANS</shortName>
    </alternativeName>
    <alternativeName>
        <fullName evidence="13">Diaminopelargonic acid synthase</fullName>
    </alternativeName>
</protein>
<evidence type="ECO:0000256" key="2">
    <source>
        <dbReference type="ARBA" id="ARBA00004496"/>
    </source>
</evidence>
<reference evidence="14 15" key="1">
    <citation type="submission" date="2019-02" db="EMBL/GenBank/DDBJ databases">
        <title>Deep-cultivation of Planctomycetes and their phenomic and genomic characterization uncovers novel biology.</title>
        <authorList>
            <person name="Wiegand S."/>
            <person name="Jogler M."/>
            <person name="Boedeker C."/>
            <person name="Pinto D."/>
            <person name="Vollmers J."/>
            <person name="Rivas-Marin E."/>
            <person name="Kohn T."/>
            <person name="Peeters S.H."/>
            <person name="Heuer A."/>
            <person name="Rast P."/>
            <person name="Oberbeckmann S."/>
            <person name="Bunk B."/>
            <person name="Jeske O."/>
            <person name="Meyerdierks A."/>
            <person name="Storesund J.E."/>
            <person name="Kallscheuer N."/>
            <person name="Luecker S."/>
            <person name="Lage O.M."/>
            <person name="Pohl T."/>
            <person name="Merkel B.J."/>
            <person name="Hornburger P."/>
            <person name="Mueller R.-W."/>
            <person name="Bruemmer F."/>
            <person name="Labrenz M."/>
            <person name="Spormann A.M."/>
            <person name="Op Den Camp H."/>
            <person name="Overmann J."/>
            <person name="Amann R."/>
            <person name="Jetten M.S.M."/>
            <person name="Mascher T."/>
            <person name="Medema M.H."/>
            <person name="Devos D.P."/>
            <person name="Kaster A.-K."/>
            <person name="Ovreas L."/>
            <person name="Rohde M."/>
            <person name="Galperin M.Y."/>
            <person name="Jogler C."/>
        </authorList>
    </citation>
    <scope>NUCLEOTIDE SEQUENCE [LARGE SCALE GENOMIC DNA]</scope>
    <source>
        <strain evidence="14 15">CA13</strain>
    </source>
</reference>
<keyword evidence="5 13" id="KW-0963">Cytoplasm</keyword>
<evidence type="ECO:0000256" key="9">
    <source>
        <dbReference type="ARBA" id="ARBA00022756"/>
    </source>
</evidence>
<evidence type="ECO:0000256" key="4">
    <source>
        <dbReference type="ARBA" id="ARBA00011738"/>
    </source>
</evidence>
<evidence type="ECO:0000256" key="3">
    <source>
        <dbReference type="ARBA" id="ARBA00005063"/>
    </source>
</evidence>
<dbReference type="CDD" id="cd00610">
    <property type="entry name" value="OAT_like"/>
    <property type="match status" value="1"/>
</dbReference>
<dbReference type="GO" id="GO:0009102">
    <property type="term" value="P:biotin biosynthetic process"/>
    <property type="evidence" value="ECO:0007669"/>
    <property type="project" value="UniProtKB-UniRule"/>
</dbReference>
<evidence type="ECO:0000313" key="15">
    <source>
        <dbReference type="Proteomes" id="UP000315010"/>
    </source>
</evidence>
<dbReference type="PIRSF" id="PIRSF000521">
    <property type="entry name" value="Transaminase_4ab_Lys_Orn"/>
    <property type="match status" value="1"/>
</dbReference>
<feature type="binding site" evidence="13">
    <location>
        <begin position="120"/>
        <end position="121"/>
    </location>
    <ligand>
        <name>pyridoxal 5'-phosphate</name>
        <dbReference type="ChEBI" id="CHEBI:597326"/>
    </ligand>
</feature>
<keyword evidence="6 13" id="KW-0032">Aminotransferase</keyword>
<dbReference type="SUPFAM" id="SSF53383">
    <property type="entry name" value="PLP-dependent transferases"/>
    <property type="match status" value="1"/>
</dbReference>
<feature type="binding site" evidence="13">
    <location>
        <position position="290"/>
    </location>
    <ligand>
        <name>substrate</name>
    </ligand>
</feature>
<dbReference type="AlphaFoldDB" id="A0A5C5Z5W6"/>
<accession>A0A5C5Z5W6</accession>
<evidence type="ECO:0000256" key="11">
    <source>
        <dbReference type="ARBA" id="ARBA00048449"/>
    </source>
</evidence>
<gene>
    <name evidence="14" type="primary">bioK</name>
    <name evidence="13" type="synonym">bioA</name>
    <name evidence="14" type="ORF">CA13_41610</name>
</gene>
<feature type="binding site" evidence="13">
    <location>
        <position position="325"/>
    </location>
    <ligand>
        <name>substrate</name>
    </ligand>
</feature>
<dbReference type="Proteomes" id="UP000315010">
    <property type="component" value="Unassembled WGS sequence"/>
</dbReference>
<dbReference type="FunFam" id="3.40.640.10:FF:000078">
    <property type="entry name" value="Adenosylmethionine-8-amino-7-oxononanoate aminotransferase"/>
    <property type="match status" value="1"/>
</dbReference>
<dbReference type="PANTHER" id="PTHR42684:SF17">
    <property type="entry name" value="ADENOSYLMETHIONINE-8-AMINO-7-OXONONANOATE AMINOTRANSFERASE"/>
    <property type="match status" value="1"/>
</dbReference>
<dbReference type="GO" id="GO:0004015">
    <property type="term" value="F:adenosylmethionine-8-amino-7-oxononanoate transaminase activity"/>
    <property type="evidence" value="ECO:0007669"/>
    <property type="project" value="UniProtKB-UniRule"/>
</dbReference>
<evidence type="ECO:0000256" key="7">
    <source>
        <dbReference type="ARBA" id="ARBA00022679"/>
    </source>
</evidence>
<evidence type="ECO:0000256" key="5">
    <source>
        <dbReference type="ARBA" id="ARBA00022490"/>
    </source>
</evidence>
<evidence type="ECO:0000256" key="8">
    <source>
        <dbReference type="ARBA" id="ARBA00022691"/>
    </source>
</evidence>
<evidence type="ECO:0000313" key="14">
    <source>
        <dbReference type="EMBL" id="TWT82698.1"/>
    </source>
</evidence>
<comment type="pathway">
    <text evidence="3 13">Cofactor biosynthesis; biotin biosynthesis; 7,8-diaminononanoate from 8-amino-7-oxononanoate (SAM route): step 1/1.</text>
</comment>
<evidence type="ECO:0000256" key="10">
    <source>
        <dbReference type="ARBA" id="ARBA00022898"/>
    </source>
</evidence>
<dbReference type="NCBIfam" id="TIGR00508">
    <property type="entry name" value="bioA"/>
    <property type="match status" value="1"/>
</dbReference>
<comment type="catalytic activity">
    <reaction evidence="11 13">
        <text>(8S)-8-amino-7-oxononanoate + S-adenosyl-L-methionine = S-adenosyl-4-methylsulfanyl-2-oxobutanoate + (7R,8S)-7,8-diammoniononanoate</text>
        <dbReference type="Rhea" id="RHEA:16861"/>
        <dbReference type="ChEBI" id="CHEBI:16490"/>
        <dbReference type="ChEBI" id="CHEBI:59789"/>
        <dbReference type="ChEBI" id="CHEBI:149468"/>
        <dbReference type="ChEBI" id="CHEBI:149469"/>
        <dbReference type="EC" id="2.6.1.62"/>
    </reaction>
</comment>
<organism evidence="14 15">
    <name type="scientific">Novipirellula herctigrandis</name>
    <dbReference type="NCBI Taxonomy" id="2527986"/>
    <lineage>
        <taxon>Bacteria</taxon>
        <taxon>Pseudomonadati</taxon>
        <taxon>Planctomycetota</taxon>
        <taxon>Planctomycetia</taxon>
        <taxon>Pirellulales</taxon>
        <taxon>Pirellulaceae</taxon>
        <taxon>Novipirellula</taxon>
    </lineage>
</organism>
<keyword evidence="8 13" id="KW-0949">S-adenosyl-L-methionine</keyword>
<keyword evidence="7 13" id="KW-0808">Transferase</keyword>
<comment type="subunit">
    <text evidence="4 13">Homodimer.</text>
</comment>
<dbReference type="HAMAP" id="MF_00834">
    <property type="entry name" value="BioA"/>
    <property type="match status" value="1"/>
</dbReference>
<name>A0A5C5Z5W6_9BACT</name>
<comment type="function">
    <text evidence="13">Catalyzes the transfer of the alpha-amino group from S-adenosyl-L-methionine (SAM) to 7-keto-8-aminopelargonic acid (KAPA) to form 7,8-diaminopelargonic acid (DAPA). It is the only aminotransferase known to utilize SAM as an amino donor.</text>
</comment>
<dbReference type="PROSITE" id="PS00600">
    <property type="entry name" value="AA_TRANSFER_CLASS_3"/>
    <property type="match status" value="1"/>
</dbReference>
<dbReference type="InterPro" id="IPR005814">
    <property type="entry name" value="Aminotrans_3"/>
</dbReference>
<feature type="binding site" evidence="13">
    <location>
        <position position="261"/>
    </location>
    <ligand>
        <name>pyridoxal 5'-phosphate</name>
        <dbReference type="ChEBI" id="CHEBI:597326"/>
    </ligand>
</feature>
<dbReference type="InterPro" id="IPR015421">
    <property type="entry name" value="PyrdxlP-dep_Trfase_major"/>
</dbReference>
<dbReference type="Gene3D" id="3.90.1150.10">
    <property type="entry name" value="Aspartate Aminotransferase, domain 1"/>
    <property type="match status" value="1"/>
</dbReference>
<sequence>MSPQTAPKPMIDRSHHVGGSWHWQGFTQMAQYKKIVISEANGCWLTTDSGKRLFDGVASLWCNVHGHRHPKIDAAIRDQLDRVAHITTLGMSADVTEILASRIVEITPGDLSHVFFSSDGSSSVEAALKMALQYWHQRKDPRPKKTDYLALSLAYHGDTTGSVSLGGIKFFHQLFAPIVFTPVRGPLPCSYRLPDGVTPDAACDHYADEVESLLKQHHETLAAVVMEPLVQGAAGMITHPKGFLSRIRKLCDKYEVLLICDEVATGFGRTGRLFACNHESVTPDIMCLGKGLTGGYLPMAATVARPHVFDAFLAKTSESKQFFHGHTFGGNPLAAAAAIASIDLFTESNLVESIDAKASLLRSSLDPIQGHPHVGDIRGRSMMVGIELVQNRETKTAFDSADLFGQKVCQRATELGVWIRPLGDVVILMPPLIATDDDLKMVGKVVCQAIQEVVPSL</sequence>
<dbReference type="Gene3D" id="3.40.640.10">
    <property type="entry name" value="Type I PLP-dependent aspartate aminotransferase-like (Major domain)"/>
    <property type="match status" value="1"/>
</dbReference>
<dbReference type="InterPro" id="IPR015422">
    <property type="entry name" value="PyrdxlP-dep_Trfase_small"/>
</dbReference>
<evidence type="ECO:0000256" key="1">
    <source>
        <dbReference type="ARBA" id="ARBA00001933"/>
    </source>
</evidence>
<dbReference type="InterPro" id="IPR049704">
    <property type="entry name" value="Aminotrans_3_PPA_site"/>
</dbReference>
<comment type="caution">
    <text evidence="14">The sequence shown here is derived from an EMBL/GenBank/DDBJ whole genome shotgun (WGS) entry which is preliminary data.</text>
</comment>
<keyword evidence="10 13" id="KW-0663">Pyridoxal phosphate</keyword>
<comment type="subcellular location">
    <subcellularLocation>
        <location evidence="2 13">Cytoplasm</location>
    </subcellularLocation>
</comment>
<dbReference type="GO" id="GO:0030170">
    <property type="term" value="F:pyridoxal phosphate binding"/>
    <property type="evidence" value="ECO:0007669"/>
    <property type="project" value="UniProtKB-UniRule"/>
</dbReference>
<feature type="modified residue" description="N6-(pyridoxal phosphate)lysine" evidence="13">
    <location>
        <position position="290"/>
    </location>
</feature>
<comment type="caution">
    <text evidence="13">Lacks conserved residue(s) required for the propagation of feature annotation.</text>
</comment>
<feature type="binding site" evidence="13">
    <location>
        <position position="420"/>
    </location>
    <ligand>
        <name>substrate</name>
    </ligand>
</feature>
<keyword evidence="9 13" id="KW-0093">Biotin biosynthesis</keyword>
<dbReference type="EMBL" id="SJPJ01000001">
    <property type="protein sequence ID" value="TWT82698.1"/>
    <property type="molecule type" value="Genomic_DNA"/>
</dbReference>
<keyword evidence="15" id="KW-1185">Reference proteome</keyword>
<dbReference type="InterPro" id="IPR015424">
    <property type="entry name" value="PyrdxlP-dep_Trfase"/>
</dbReference>
<comment type="similarity">
    <text evidence="12 13">Belongs to the class-III pyridoxal-phosphate-dependent aminotransferase family. BioA subfamily.</text>
</comment>
<dbReference type="InterPro" id="IPR005815">
    <property type="entry name" value="BioA"/>
</dbReference>
<evidence type="ECO:0000256" key="13">
    <source>
        <dbReference type="HAMAP-Rule" id="MF_00834"/>
    </source>
</evidence>
<dbReference type="PANTHER" id="PTHR42684">
    <property type="entry name" value="ADENOSYLMETHIONINE-8-AMINO-7-OXONONANOATE AMINOTRANSFERASE"/>
    <property type="match status" value="1"/>
</dbReference>
<feature type="binding site" evidence="13">
    <location>
        <position position="155"/>
    </location>
    <ligand>
        <name>substrate</name>
    </ligand>
</feature>
<evidence type="ECO:0000256" key="6">
    <source>
        <dbReference type="ARBA" id="ARBA00022576"/>
    </source>
</evidence>
<proteinExistence type="inferred from homology"/>
<dbReference type="OrthoDB" id="9816013at2"/>
<evidence type="ECO:0000256" key="12">
    <source>
        <dbReference type="ARBA" id="ARBA00060970"/>
    </source>
</evidence>
<dbReference type="GO" id="GO:0005737">
    <property type="term" value="C:cytoplasm"/>
    <property type="evidence" value="ECO:0007669"/>
    <property type="project" value="UniProtKB-SubCell"/>
</dbReference>
<dbReference type="EC" id="2.6.1.62" evidence="13"/>
<comment type="cofactor">
    <cofactor evidence="1 13">
        <name>pyridoxal 5'-phosphate</name>
        <dbReference type="ChEBI" id="CHEBI:597326"/>
    </cofactor>
</comment>
<feature type="site" description="Participates in the substrate recognition with KAPA and in a stacking interaction with the adenine ring of SAM" evidence="13">
    <location>
        <position position="26"/>
    </location>
</feature>
<dbReference type="Pfam" id="PF00202">
    <property type="entry name" value="Aminotran_3"/>
    <property type="match status" value="1"/>
</dbReference>
<dbReference type="UniPathway" id="UPA00078">
    <property type="reaction ID" value="UER00160"/>
</dbReference>
<feature type="binding site" evidence="13">
    <location>
        <begin position="326"/>
        <end position="327"/>
    </location>
    <ligand>
        <name>pyridoxal 5'-phosphate</name>
        <dbReference type="ChEBI" id="CHEBI:597326"/>
    </ligand>
</feature>